<evidence type="ECO:0000313" key="4">
    <source>
        <dbReference type="Proteomes" id="UP000430079"/>
    </source>
</evidence>
<dbReference type="InterPro" id="IPR025110">
    <property type="entry name" value="AMP-bd_C"/>
</dbReference>
<dbReference type="InterPro" id="IPR042099">
    <property type="entry name" value="ANL_N_sf"/>
</dbReference>
<dbReference type="GO" id="GO:0044550">
    <property type="term" value="P:secondary metabolite biosynthetic process"/>
    <property type="evidence" value="ECO:0007669"/>
    <property type="project" value="TreeGrafter"/>
</dbReference>
<evidence type="ECO:0000259" key="2">
    <source>
        <dbReference type="Pfam" id="PF13193"/>
    </source>
</evidence>
<dbReference type="InterPro" id="IPR045851">
    <property type="entry name" value="AMP-bd_C_sf"/>
</dbReference>
<dbReference type="RefSeq" id="WP_190146210.1">
    <property type="nucleotide sequence ID" value="NZ_BLIO01000001.1"/>
</dbReference>
<proteinExistence type="predicted"/>
<comment type="caution">
    <text evidence="3">The sequence shown here is derived from an EMBL/GenBank/DDBJ whole genome shotgun (WGS) entry which is preliminary data.</text>
</comment>
<evidence type="ECO:0000313" key="3">
    <source>
        <dbReference type="EMBL" id="GFE16888.1"/>
    </source>
</evidence>
<dbReference type="SUPFAM" id="SSF56801">
    <property type="entry name" value="Acetyl-CoA synthetase-like"/>
    <property type="match status" value="1"/>
</dbReference>
<sequence>MPSHSFFSALDDHARSQPDAPALMWGTRTVSYRELADLTDRFRTQLMSHGLMAGSPVCVQAHKSPEAIALVIACLSDRHPVLLPSADLGVDTLHQLIAASGIRHLISLSQDGGTLTAQAFKARPDAPAIPAGTGLLLTTSGSTGMPKVVPLPMDRVGAFFGWASERFGIGPGTRVLNYAPLNFDLCLLDIWATLAAGGCVVLVERDRATDGRHLRELIADSGAEIVQAVPMLYRLLRDADPAADPLDGPRHIIFTGDAMPPKLAAALPGLFPHAVFHNVYGCTETNDSLVFEAAPEQLKQWDSTVPLPLGRPLSGVRTLLIGEDGQELDGPGSGELLVHTPFQTHGYLDPELSRGRFVVREDGDGPRPYFRSGDVVLQNADGTLTMAGRADFQVKVRGVRINLQEVEQVIAEHPEVAEAAVIALSDEVAGSKLHALVRRGPGTNLHSLALRRHCARRLVRTAIPADIRIVDDELPKGLTGKIDRTAVKNLRLKGPGQASEQRI</sequence>
<dbReference type="Gene3D" id="3.30.300.30">
    <property type="match status" value="1"/>
</dbReference>
<protein>
    <submittedName>
        <fullName evidence="3">Uncharacterized protein</fullName>
    </submittedName>
</protein>
<dbReference type="GO" id="GO:0005737">
    <property type="term" value="C:cytoplasm"/>
    <property type="evidence" value="ECO:0007669"/>
    <property type="project" value="TreeGrafter"/>
</dbReference>
<dbReference type="Proteomes" id="UP000430079">
    <property type="component" value="Unassembled WGS sequence"/>
</dbReference>
<name>A0A640T0Q6_9ACTN</name>
<accession>A0A640T0Q6</accession>
<feature type="domain" description="AMP-dependent synthetase/ligase" evidence="1">
    <location>
        <begin position="11"/>
        <end position="348"/>
    </location>
</feature>
<evidence type="ECO:0000259" key="1">
    <source>
        <dbReference type="Pfam" id="PF00501"/>
    </source>
</evidence>
<keyword evidence="4" id="KW-1185">Reference proteome</keyword>
<dbReference type="InterPro" id="IPR000873">
    <property type="entry name" value="AMP-dep_synth/lig_dom"/>
</dbReference>
<dbReference type="PANTHER" id="PTHR45527:SF1">
    <property type="entry name" value="FATTY ACID SYNTHASE"/>
    <property type="match status" value="1"/>
</dbReference>
<dbReference type="Pfam" id="PF00501">
    <property type="entry name" value="AMP-binding"/>
    <property type="match status" value="1"/>
</dbReference>
<dbReference type="GO" id="GO:0031177">
    <property type="term" value="F:phosphopantetheine binding"/>
    <property type="evidence" value="ECO:0007669"/>
    <property type="project" value="TreeGrafter"/>
</dbReference>
<dbReference type="InterPro" id="IPR020845">
    <property type="entry name" value="AMP-binding_CS"/>
</dbReference>
<dbReference type="Pfam" id="PF13193">
    <property type="entry name" value="AMP-binding_C"/>
    <property type="match status" value="1"/>
</dbReference>
<reference evidence="3 4" key="1">
    <citation type="submission" date="2019-12" db="EMBL/GenBank/DDBJ databases">
        <title>Whole genome shotgun sequence of Streptomyces hygroscopicus subsp. glebosus NBRC 13786.</title>
        <authorList>
            <person name="Ichikawa N."/>
            <person name="Kimura A."/>
            <person name="Kitahashi Y."/>
            <person name="Komaki H."/>
            <person name="Tamura T."/>
        </authorList>
    </citation>
    <scope>NUCLEOTIDE SEQUENCE [LARGE SCALE GENOMIC DNA]</scope>
    <source>
        <strain evidence="3 4">NBRC 13786</strain>
    </source>
</reference>
<gene>
    <name evidence="3" type="ORF">Sgleb_49350</name>
</gene>
<dbReference type="GO" id="GO:0043041">
    <property type="term" value="P:amino acid activation for nonribosomal peptide biosynthetic process"/>
    <property type="evidence" value="ECO:0007669"/>
    <property type="project" value="TreeGrafter"/>
</dbReference>
<dbReference type="PANTHER" id="PTHR45527">
    <property type="entry name" value="NONRIBOSOMAL PEPTIDE SYNTHETASE"/>
    <property type="match status" value="1"/>
</dbReference>
<dbReference type="EMBL" id="BLIO01000001">
    <property type="protein sequence ID" value="GFE16888.1"/>
    <property type="molecule type" value="Genomic_DNA"/>
</dbReference>
<dbReference type="AlphaFoldDB" id="A0A640T0Q6"/>
<dbReference type="PROSITE" id="PS00455">
    <property type="entry name" value="AMP_BINDING"/>
    <property type="match status" value="1"/>
</dbReference>
<dbReference type="Gene3D" id="3.40.50.12780">
    <property type="entry name" value="N-terminal domain of ligase-like"/>
    <property type="match status" value="1"/>
</dbReference>
<organism evidence="3 4">
    <name type="scientific">Streptomyces glebosus</name>
    <dbReference type="NCBI Taxonomy" id="249580"/>
    <lineage>
        <taxon>Bacteria</taxon>
        <taxon>Bacillati</taxon>
        <taxon>Actinomycetota</taxon>
        <taxon>Actinomycetes</taxon>
        <taxon>Kitasatosporales</taxon>
        <taxon>Streptomycetaceae</taxon>
        <taxon>Streptomyces</taxon>
    </lineage>
</organism>
<feature type="domain" description="AMP-binding enzyme C-terminal" evidence="2">
    <location>
        <begin position="405"/>
        <end position="481"/>
    </location>
</feature>